<name>A0A9P8V0H3_9PEZI</name>
<gene>
    <name evidence="4" type="ORF">F5X68DRAFT_145315</name>
</gene>
<dbReference type="PANTHER" id="PTHR11820">
    <property type="entry name" value="ACYLPYRUVASE"/>
    <property type="match status" value="1"/>
</dbReference>
<evidence type="ECO:0000313" key="5">
    <source>
        <dbReference type="Proteomes" id="UP000770015"/>
    </source>
</evidence>
<dbReference type="Pfam" id="PF01557">
    <property type="entry name" value="FAA_hydrolase"/>
    <property type="match status" value="1"/>
</dbReference>
<dbReference type="EMBL" id="JAGSXJ010000049">
    <property type="protein sequence ID" value="KAH6661803.1"/>
    <property type="molecule type" value="Genomic_DNA"/>
</dbReference>
<sequence length="296" mass="32550">MSVAWQRLIRFVATDGRTLYGEPILPHEDFDLGRVTREDKLQAKIIIGDDIFDTTGSTIVSDEVAAVDRILGPLTASEVPVLRCVGLNYAKHIQQAKRTPPPNPFIFFKPTTTIVGHDDPVIIPKIAQDDQADYEGELVLVIGKDAKDVPRHRALDYVAAYTVGNDISSRKLQRNPELAGRIPQWGFSKGFDTYAPLGPCLVAKRLVDNPRNLHLRTTIDGEVRQDESISDMLFDSEAIISYLSQGTTLQKGSIIMTGTPGGVGGDMQPPSWLRPGTVMEVNISKIGTLRNAVEFT</sequence>
<dbReference type="InterPro" id="IPR011234">
    <property type="entry name" value="Fumarylacetoacetase-like_C"/>
</dbReference>
<dbReference type="InterPro" id="IPR036663">
    <property type="entry name" value="Fumarylacetoacetase_C_sf"/>
</dbReference>
<evidence type="ECO:0000259" key="3">
    <source>
        <dbReference type="Pfam" id="PF01557"/>
    </source>
</evidence>
<evidence type="ECO:0000313" key="4">
    <source>
        <dbReference type="EMBL" id="KAH6661803.1"/>
    </source>
</evidence>
<keyword evidence="2" id="KW-0479">Metal-binding</keyword>
<organism evidence="4 5">
    <name type="scientific">Plectosphaerella plurivora</name>
    <dbReference type="NCBI Taxonomy" id="936078"/>
    <lineage>
        <taxon>Eukaryota</taxon>
        <taxon>Fungi</taxon>
        <taxon>Dikarya</taxon>
        <taxon>Ascomycota</taxon>
        <taxon>Pezizomycotina</taxon>
        <taxon>Sordariomycetes</taxon>
        <taxon>Hypocreomycetidae</taxon>
        <taxon>Glomerellales</taxon>
        <taxon>Plectosphaerellaceae</taxon>
        <taxon>Plectosphaerella</taxon>
    </lineage>
</organism>
<dbReference type="AlphaFoldDB" id="A0A9P8V0H3"/>
<keyword evidence="5" id="KW-1185">Reference proteome</keyword>
<dbReference type="Proteomes" id="UP000770015">
    <property type="component" value="Unassembled WGS sequence"/>
</dbReference>
<reference evidence="4" key="1">
    <citation type="journal article" date="2021" name="Nat. Commun.">
        <title>Genetic determinants of endophytism in the Arabidopsis root mycobiome.</title>
        <authorList>
            <person name="Mesny F."/>
            <person name="Miyauchi S."/>
            <person name="Thiergart T."/>
            <person name="Pickel B."/>
            <person name="Atanasova L."/>
            <person name="Karlsson M."/>
            <person name="Huettel B."/>
            <person name="Barry K.W."/>
            <person name="Haridas S."/>
            <person name="Chen C."/>
            <person name="Bauer D."/>
            <person name="Andreopoulos W."/>
            <person name="Pangilinan J."/>
            <person name="LaButti K."/>
            <person name="Riley R."/>
            <person name="Lipzen A."/>
            <person name="Clum A."/>
            <person name="Drula E."/>
            <person name="Henrissat B."/>
            <person name="Kohler A."/>
            <person name="Grigoriev I.V."/>
            <person name="Martin F.M."/>
            <person name="Hacquard S."/>
        </authorList>
    </citation>
    <scope>NUCLEOTIDE SEQUENCE</scope>
    <source>
        <strain evidence="4">MPI-SDFR-AT-0117</strain>
    </source>
</reference>
<comment type="caution">
    <text evidence="4">The sequence shown here is derived from an EMBL/GenBank/DDBJ whole genome shotgun (WGS) entry which is preliminary data.</text>
</comment>
<evidence type="ECO:0000256" key="2">
    <source>
        <dbReference type="ARBA" id="ARBA00022723"/>
    </source>
</evidence>
<comment type="similarity">
    <text evidence="1">Belongs to the FAH family.</text>
</comment>
<evidence type="ECO:0000256" key="1">
    <source>
        <dbReference type="ARBA" id="ARBA00010211"/>
    </source>
</evidence>
<feature type="domain" description="Fumarylacetoacetase-like C-terminal" evidence="3">
    <location>
        <begin position="84"/>
        <end position="293"/>
    </location>
</feature>
<dbReference type="GO" id="GO:0006107">
    <property type="term" value="P:oxaloacetate metabolic process"/>
    <property type="evidence" value="ECO:0007669"/>
    <property type="project" value="UniProtKB-ARBA"/>
</dbReference>
<protein>
    <recommendedName>
        <fullName evidence="3">Fumarylacetoacetase-like C-terminal domain-containing protein</fullName>
    </recommendedName>
</protein>
<dbReference type="SUPFAM" id="SSF56529">
    <property type="entry name" value="FAH"/>
    <property type="match status" value="1"/>
</dbReference>
<dbReference type="GO" id="GO:0046872">
    <property type="term" value="F:metal ion binding"/>
    <property type="evidence" value="ECO:0007669"/>
    <property type="project" value="UniProtKB-KW"/>
</dbReference>
<proteinExistence type="inferred from homology"/>
<accession>A0A9P8V0H3</accession>
<dbReference type="GO" id="GO:0050163">
    <property type="term" value="F:oxaloacetate tautomerase activity"/>
    <property type="evidence" value="ECO:0007669"/>
    <property type="project" value="UniProtKB-ARBA"/>
</dbReference>
<dbReference type="FunFam" id="3.90.850.10:FF:000002">
    <property type="entry name" value="2-hydroxyhepta-2,4-diene-1,7-dioate isomerase"/>
    <property type="match status" value="1"/>
</dbReference>
<dbReference type="PANTHER" id="PTHR11820:SF100">
    <property type="entry name" value="FUMARYLACETOACETATE HYDROLASE FAMILY PROTEIN (AFU_ORTHOLOGUE AFUA_4G01490)"/>
    <property type="match status" value="1"/>
</dbReference>
<dbReference type="Gene3D" id="3.90.850.10">
    <property type="entry name" value="Fumarylacetoacetase-like, C-terminal domain"/>
    <property type="match status" value="1"/>
</dbReference>
<dbReference type="OrthoDB" id="411064at2759"/>